<dbReference type="Proteomes" id="UP000600918">
    <property type="component" value="Unassembled WGS sequence"/>
</dbReference>
<feature type="compositionally biased region" description="Polar residues" evidence="1">
    <location>
        <begin position="95"/>
        <end position="108"/>
    </location>
</feature>
<evidence type="ECO:0000313" key="2">
    <source>
        <dbReference type="EMBL" id="KAF7394457.1"/>
    </source>
</evidence>
<dbReference type="EMBL" id="JACSDY010000021">
    <property type="protein sequence ID" value="KAF7394457.1"/>
    <property type="molecule type" value="Genomic_DNA"/>
</dbReference>
<dbReference type="AlphaFoldDB" id="A0A834N304"/>
<evidence type="ECO:0000256" key="1">
    <source>
        <dbReference type="SAM" id="MobiDB-lite"/>
    </source>
</evidence>
<evidence type="ECO:0000313" key="3">
    <source>
        <dbReference type="Proteomes" id="UP000600918"/>
    </source>
</evidence>
<name>A0A834N304_VESPE</name>
<accession>A0A834N304</accession>
<feature type="region of interest" description="Disordered" evidence="1">
    <location>
        <begin position="1"/>
        <end position="108"/>
    </location>
</feature>
<reference evidence="2" key="1">
    <citation type="journal article" date="2020" name="G3 (Bethesda)">
        <title>High-Quality Assemblies for Three Invasive Social Wasps from the &lt;i&gt;Vespula&lt;/i&gt; Genus.</title>
        <authorList>
            <person name="Harrop T.W.R."/>
            <person name="Guhlin J."/>
            <person name="McLaughlin G.M."/>
            <person name="Permina E."/>
            <person name="Stockwell P."/>
            <person name="Gilligan J."/>
            <person name="Le Lec M.F."/>
            <person name="Gruber M.A.M."/>
            <person name="Quinn O."/>
            <person name="Lovegrove M."/>
            <person name="Duncan E.J."/>
            <person name="Remnant E.J."/>
            <person name="Van Eeckhoven J."/>
            <person name="Graham B."/>
            <person name="Knapp R.A."/>
            <person name="Langford K.W."/>
            <person name="Kronenberg Z."/>
            <person name="Press M.O."/>
            <person name="Eacker S.M."/>
            <person name="Wilson-Rankin E.E."/>
            <person name="Purcell J."/>
            <person name="Lester P.J."/>
            <person name="Dearden P.K."/>
        </authorList>
    </citation>
    <scope>NUCLEOTIDE SEQUENCE</scope>
    <source>
        <strain evidence="2">Volc-1</strain>
    </source>
</reference>
<gene>
    <name evidence="2" type="ORF">H0235_017052</name>
</gene>
<feature type="compositionally biased region" description="Acidic residues" evidence="1">
    <location>
        <begin position="9"/>
        <end position="63"/>
    </location>
</feature>
<sequence length="108" mass="12137">MQPCTRLDDDVDSDDDDDDDVDDNDNDDDDDDDDDDSNEDNDEDDVDDVDDVDDEDEDNDEDGIFVVAYLPKDRNPVALLSISHNSSKLRPPMYSPNTSEDTTSSENL</sequence>
<organism evidence="2 3">
    <name type="scientific">Vespula pensylvanica</name>
    <name type="common">Western yellow jacket</name>
    <name type="synonym">Wasp</name>
    <dbReference type="NCBI Taxonomy" id="30213"/>
    <lineage>
        <taxon>Eukaryota</taxon>
        <taxon>Metazoa</taxon>
        <taxon>Ecdysozoa</taxon>
        <taxon>Arthropoda</taxon>
        <taxon>Hexapoda</taxon>
        <taxon>Insecta</taxon>
        <taxon>Pterygota</taxon>
        <taxon>Neoptera</taxon>
        <taxon>Endopterygota</taxon>
        <taxon>Hymenoptera</taxon>
        <taxon>Apocrita</taxon>
        <taxon>Aculeata</taxon>
        <taxon>Vespoidea</taxon>
        <taxon>Vespidae</taxon>
        <taxon>Vespinae</taxon>
        <taxon>Vespula</taxon>
    </lineage>
</organism>
<proteinExistence type="predicted"/>
<keyword evidence="3" id="KW-1185">Reference proteome</keyword>
<comment type="caution">
    <text evidence="2">The sequence shown here is derived from an EMBL/GenBank/DDBJ whole genome shotgun (WGS) entry which is preliminary data.</text>
</comment>
<protein>
    <submittedName>
        <fullName evidence="2">Uncharacterized protein</fullName>
    </submittedName>
</protein>